<accession>A0ABT8SCR9</accession>
<organism evidence="3 4">
    <name type="scientific">Variovorax ginsengisoli</name>
    <dbReference type="NCBI Taxonomy" id="363844"/>
    <lineage>
        <taxon>Bacteria</taxon>
        <taxon>Pseudomonadati</taxon>
        <taxon>Pseudomonadota</taxon>
        <taxon>Betaproteobacteria</taxon>
        <taxon>Burkholderiales</taxon>
        <taxon>Comamonadaceae</taxon>
        <taxon>Variovorax</taxon>
    </lineage>
</organism>
<dbReference type="Gene3D" id="3.90.226.10">
    <property type="entry name" value="2-enoyl-CoA Hydratase, Chain A, domain 1"/>
    <property type="match status" value="1"/>
</dbReference>
<keyword evidence="4" id="KW-1185">Reference proteome</keyword>
<dbReference type="Proteomes" id="UP001169027">
    <property type="component" value="Unassembled WGS sequence"/>
</dbReference>
<dbReference type="PANTHER" id="PTHR11941">
    <property type="entry name" value="ENOYL-COA HYDRATASE-RELATED"/>
    <property type="match status" value="1"/>
</dbReference>
<dbReference type="SUPFAM" id="SSF52096">
    <property type="entry name" value="ClpP/crotonase"/>
    <property type="match status" value="1"/>
</dbReference>
<dbReference type="Gene3D" id="1.10.12.10">
    <property type="entry name" value="Lyase 2-enoyl-coa Hydratase, Chain A, domain 2"/>
    <property type="match status" value="1"/>
</dbReference>
<dbReference type="InterPro" id="IPR029045">
    <property type="entry name" value="ClpP/crotonase-like_dom_sf"/>
</dbReference>
<evidence type="ECO:0000256" key="2">
    <source>
        <dbReference type="ARBA" id="ARBA00023239"/>
    </source>
</evidence>
<evidence type="ECO:0000313" key="3">
    <source>
        <dbReference type="EMBL" id="MDO1536681.1"/>
    </source>
</evidence>
<proteinExistence type="inferred from homology"/>
<comment type="similarity">
    <text evidence="1">Belongs to the enoyl-CoA hydratase/isomerase family.</text>
</comment>
<reference evidence="3" key="1">
    <citation type="submission" date="2023-06" db="EMBL/GenBank/DDBJ databases">
        <authorList>
            <person name="Jiang Y."/>
            <person name="Liu Q."/>
        </authorList>
    </citation>
    <scope>NUCLEOTIDE SEQUENCE</scope>
    <source>
        <strain evidence="3">CGMCC 1.12090</strain>
    </source>
</reference>
<evidence type="ECO:0000313" key="4">
    <source>
        <dbReference type="Proteomes" id="UP001169027"/>
    </source>
</evidence>
<name>A0ABT8SCR9_9BURK</name>
<dbReference type="Pfam" id="PF00378">
    <property type="entry name" value="ECH_1"/>
    <property type="match status" value="1"/>
</dbReference>
<dbReference type="EMBL" id="JAUKVY010000030">
    <property type="protein sequence ID" value="MDO1536681.1"/>
    <property type="molecule type" value="Genomic_DNA"/>
</dbReference>
<protein>
    <submittedName>
        <fullName evidence="3">Enoyl-CoA hydratase/isomerase family protein</fullName>
    </submittedName>
</protein>
<dbReference type="InterPro" id="IPR001753">
    <property type="entry name" value="Enoyl-CoA_hydra/iso"/>
</dbReference>
<comment type="caution">
    <text evidence="3">The sequence shown here is derived from an EMBL/GenBank/DDBJ whole genome shotgun (WGS) entry which is preliminary data.</text>
</comment>
<keyword evidence="2" id="KW-0456">Lyase</keyword>
<evidence type="ECO:0000256" key="1">
    <source>
        <dbReference type="ARBA" id="ARBA00005254"/>
    </source>
</evidence>
<dbReference type="InterPro" id="IPR014748">
    <property type="entry name" value="Enoyl-CoA_hydra_C"/>
</dbReference>
<sequence length="266" mass="28602">MPVNFQRDGAVAIITLDRPEAMNALDVDALQSLRRHLMNVRDDEEIRAAIVTGTGKAFCVGADLKSTSSSDATFPQALFKSTEKSATMGLYTRLLDFNDLGLYKPLVAAVNGHCLGGGLELALQCDTRVASTNATFALPEVCVGSIPAVSGVYRLMKAVSLAHAMEMSLTGTRIDAPSALAQGLVTAVCEPPDLMERALSLAHKMASHAPLAVQAIKRLARQCGHLGEVEAQTMTEMVWGTLRDTEDRAEGRKAFVEKRQAVYRGR</sequence>
<dbReference type="RefSeq" id="WP_301814833.1">
    <property type="nucleotide sequence ID" value="NZ_JAUJZH010000030.1"/>
</dbReference>
<gene>
    <name evidence="3" type="ORF">Q2T77_30855</name>
</gene>
<dbReference type="PANTHER" id="PTHR11941:SF54">
    <property type="entry name" value="ENOYL-COA HYDRATASE, MITOCHONDRIAL"/>
    <property type="match status" value="1"/>
</dbReference>
<dbReference type="CDD" id="cd06558">
    <property type="entry name" value="crotonase-like"/>
    <property type="match status" value="1"/>
</dbReference>